<dbReference type="Pfam" id="PF06629">
    <property type="entry name" value="MipA"/>
    <property type="match status" value="1"/>
</dbReference>
<sequence>MNRPCCLRLALLLLLCAGGPSVHAADRPQPVDEAATLDDVRYVIGLTAANAPIYWGQNERSTGLRPFVALRWGKLRISNSGAGGLIGETNAGGASTDLLDRDGWRLRTGLRIDRGRRIQDDSEQRLSDLPRVRGTLRGRLVLTRTLPGNAAWSLTVAPDLLGREGGTTLQLGYFRQLATPEWLSGLGGQWSVGADLNMGSKQYMQSYFGVPQGAQRFVPYEPGAGLRNASLGLGWQRQLDHDKHWVLFGGAAAQRLLGPAADAPFVQRTGTWTVNLGLAYRH</sequence>
<keyword evidence="3 6" id="KW-0732">Signal</keyword>
<comment type="caution">
    <text evidence="7">The sequence shown here is derived from an EMBL/GenBank/DDBJ whole genome shotgun (WGS) entry which is preliminary data.</text>
</comment>
<feature type="signal peptide" evidence="6">
    <location>
        <begin position="1"/>
        <end position="24"/>
    </location>
</feature>
<evidence type="ECO:0000256" key="5">
    <source>
        <dbReference type="ARBA" id="ARBA00023237"/>
    </source>
</evidence>
<evidence type="ECO:0000256" key="1">
    <source>
        <dbReference type="ARBA" id="ARBA00004442"/>
    </source>
</evidence>
<keyword evidence="5" id="KW-0998">Cell outer membrane</keyword>
<proteinExistence type="inferred from homology"/>
<feature type="chain" id="PRO_5018541943" evidence="6">
    <location>
        <begin position="25"/>
        <end position="282"/>
    </location>
</feature>
<reference evidence="7 8" key="1">
    <citation type="submission" date="2019-01" db="EMBL/GenBank/DDBJ databases">
        <authorList>
            <person name="Chen W.-M."/>
        </authorList>
    </citation>
    <scope>NUCLEOTIDE SEQUENCE [LARGE SCALE GENOMIC DNA]</scope>
    <source>
        <strain evidence="7 8">CCP-18</strain>
    </source>
</reference>
<comment type="similarity">
    <text evidence="2">Belongs to the MipA/OmpV family.</text>
</comment>
<evidence type="ECO:0000256" key="2">
    <source>
        <dbReference type="ARBA" id="ARBA00005722"/>
    </source>
</evidence>
<evidence type="ECO:0000313" key="8">
    <source>
        <dbReference type="Proteomes" id="UP000288587"/>
    </source>
</evidence>
<evidence type="ECO:0000313" key="7">
    <source>
        <dbReference type="EMBL" id="RVT87956.1"/>
    </source>
</evidence>
<name>A0A3S2UH78_9BURK</name>
<evidence type="ECO:0000256" key="3">
    <source>
        <dbReference type="ARBA" id="ARBA00022729"/>
    </source>
</evidence>
<dbReference type="Proteomes" id="UP000288587">
    <property type="component" value="Unassembled WGS sequence"/>
</dbReference>
<dbReference type="OrthoDB" id="8887104at2"/>
<keyword evidence="4" id="KW-0472">Membrane</keyword>
<organism evidence="7 8">
    <name type="scientific">Inhella crocodyli</name>
    <dbReference type="NCBI Taxonomy" id="2499851"/>
    <lineage>
        <taxon>Bacteria</taxon>
        <taxon>Pseudomonadati</taxon>
        <taxon>Pseudomonadota</taxon>
        <taxon>Betaproteobacteria</taxon>
        <taxon>Burkholderiales</taxon>
        <taxon>Sphaerotilaceae</taxon>
        <taxon>Inhella</taxon>
    </lineage>
</organism>
<protein>
    <submittedName>
        <fullName evidence="7">MipA/OmpV family protein</fullName>
    </submittedName>
</protein>
<dbReference type="PANTHER" id="PTHR38776:SF1">
    <property type="entry name" value="MLTA-INTERACTING PROTEIN-RELATED"/>
    <property type="match status" value="1"/>
</dbReference>
<evidence type="ECO:0000256" key="4">
    <source>
        <dbReference type="ARBA" id="ARBA00023136"/>
    </source>
</evidence>
<gene>
    <name evidence="7" type="ORF">EOD73_02790</name>
</gene>
<evidence type="ECO:0000256" key="6">
    <source>
        <dbReference type="SAM" id="SignalP"/>
    </source>
</evidence>
<accession>A0A3S2UH78</accession>
<keyword evidence="8" id="KW-1185">Reference proteome</keyword>
<dbReference type="InterPro" id="IPR010583">
    <property type="entry name" value="MipA"/>
</dbReference>
<dbReference type="PANTHER" id="PTHR38776">
    <property type="entry name" value="MLTA-INTERACTING PROTEIN-RELATED"/>
    <property type="match status" value="1"/>
</dbReference>
<dbReference type="EMBL" id="SACM01000001">
    <property type="protein sequence ID" value="RVT87956.1"/>
    <property type="molecule type" value="Genomic_DNA"/>
</dbReference>
<comment type="subcellular location">
    <subcellularLocation>
        <location evidence="1">Cell outer membrane</location>
    </subcellularLocation>
</comment>
<dbReference type="GO" id="GO:0009279">
    <property type="term" value="C:cell outer membrane"/>
    <property type="evidence" value="ECO:0007669"/>
    <property type="project" value="UniProtKB-SubCell"/>
</dbReference>
<dbReference type="AlphaFoldDB" id="A0A3S2UH78"/>